<reference evidence="2 3" key="1">
    <citation type="submission" date="2018-04" db="EMBL/GenBank/DDBJ databases">
        <title>Pedobacter chongqingensis sp. nov., isolated from a rottenly hemp rope.</title>
        <authorList>
            <person name="Cai Y."/>
        </authorList>
    </citation>
    <scope>NUCLEOTIDE SEQUENCE [LARGE SCALE GENOMIC DNA]</scope>
    <source>
        <strain evidence="2 3">FJ4-8</strain>
    </source>
</reference>
<dbReference type="Pfam" id="PF14127">
    <property type="entry name" value="DUF4294"/>
    <property type="match status" value="1"/>
</dbReference>
<dbReference type="OrthoDB" id="1491885at2"/>
<dbReference type="InterPro" id="IPR025636">
    <property type="entry name" value="DUF4294"/>
</dbReference>
<dbReference type="EMBL" id="QEAS01000003">
    <property type="protein sequence ID" value="PWG81642.1"/>
    <property type="molecule type" value="Genomic_DNA"/>
</dbReference>
<comment type="caution">
    <text evidence="2">The sequence shown here is derived from an EMBL/GenBank/DDBJ whole genome shotgun (WGS) entry which is preliminary data.</text>
</comment>
<accession>A0A2U2PK49</accession>
<keyword evidence="1" id="KW-0732">Signal</keyword>
<sequence length="209" mass="24513">MKIFPFFLVLGLNFVSFAYAQDKFDPHAKGKNDTIRVAVTKDDAGEFIPWIPLADVNINNTRIFASAEDRSRYLRLRYNVLKVLPYAKYARNRYSRLHDDLALTQNKKQQKVLVKACEREIKDMFNREVKNMTISQGEILIKLVDRETGNSSYELVRQLKGGFTAFCYQSVARLFGHNLKQKYDPQQERDIENIIQQYGYYADSPYRFN</sequence>
<feature type="signal peptide" evidence="1">
    <location>
        <begin position="1"/>
        <end position="20"/>
    </location>
</feature>
<evidence type="ECO:0000313" key="2">
    <source>
        <dbReference type="EMBL" id="PWG81642.1"/>
    </source>
</evidence>
<proteinExistence type="predicted"/>
<name>A0A2U2PK49_9SPHI</name>
<feature type="chain" id="PRO_5015452915" evidence="1">
    <location>
        <begin position="21"/>
        <end position="209"/>
    </location>
</feature>
<dbReference type="RefSeq" id="WP_109414588.1">
    <property type="nucleotide sequence ID" value="NZ_QEAS01000003.1"/>
</dbReference>
<organism evidence="2 3">
    <name type="scientific">Pararcticibacter amylolyticus</name>
    <dbReference type="NCBI Taxonomy" id="2173175"/>
    <lineage>
        <taxon>Bacteria</taxon>
        <taxon>Pseudomonadati</taxon>
        <taxon>Bacteroidota</taxon>
        <taxon>Sphingobacteriia</taxon>
        <taxon>Sphingobacteriales</taxon>
        <taxon>Sphingobacteriaceae</taxon>
        <taxon>Pararcticibacter</taxon>
    </lineage>
</organism>
<evidence type="ECO:0000313" key="3">
    <source>
        <dbReference type="Proteomes" id="UP000245647"/>
    </source>
</evidence>
<keyword evidence="3" id="KW-1185">Reference proteome</keyword>
<evidence type="ECO:0000256" key="1">
    <source>
        <dbReference type="SAM" id="SignalP"/>
    </source>
</evidence>
<dbReference type="Proteomes" id="UP000245647">
    <property type="component" value="Unassembled WGS sequence"/>
</dbReference>
<gene>
    <name evidence="2" type="ORF">DDR33_04500</name>
</gene>
<dbReference type="AlphaFoldDB" id="A0A2U2PK49"/>
<protein>
    <submittedName>
        <fullName evidence="2">DUF4294 domain-containing protein</fullName>
    </submittedName>
</protein>